<feature type="domain" description="GST N-terminal" evidence="1">
    <location>
        <begin position="8"/>
        <end position="96"/>
    </location>
</feature>
<dbReference type="SUPFAM" id="SSF52833">
    <property type="entry name" value="Thioredoxin-like"/>
    <property type="match status" value="1"/>
</dbReference>
<name>A0A9W7A540_9STRA</name>
<dbReference type="SUPFAM" id="SSF47616">
    <property type="entry name" value="GST C-terminal domain-like"/>
    <property type="match status" value="1"/>
</dbReference>
<dbReference type="PROSITE" id="PS50404">
    <property type="entry name" value="GST_NTER"/>
    <property type="match status" value="1"/>
</dbReference>
<organism evidence="2 3">
    <name type="scientific">Triparma retinervis</name>
    <dbReference type="NCBI Taxonomy" id="2557542"/>
    <lineage>
        <taxon>Eukaryota</taxon>
        <taxon>Sar</taxon>
        <taxon>Stramenopiles</taxon>
        <taxon>Ochrophyta</taxon>
        <taxon>Bolidophyceae</taxon>
        <taxon>Parmales</taxon>
        <taxon>Triparmaceae</taxon>
        <taxon>Triparma</taxon>
    </lineage>
</organism>
<dbReference type="Gene3D" id="1.20.1050.130">
    <property type="match status" value="1"/>
</dbReference>
<dbReference type="EMBL" id="BRXZ01001234">
    <property type="protein sequence ID" value="GMH66051.1"/>
    <property type="molecule type" value="Genomic_DNA"/>
</dbReference>
<dbReference type="InterPro" id="IPR036282">
    <property type="entry name" value="Glutathione-S-Trfase_C_sf"/>
</dbReference>
<reference evidence="2" key="1">
    <citation type="submission" date="2022-07" db="EMBL/GenBank/DDBJ databases">
        <title>Genome analysis of Parmales, a sister group of diatoms, reveals the evolutionary specialization of diatoms from phago-mixotrophs to photoautotrophs.</title>
        <authorList>
            <person name="Ban H."/>
            <person name="Sato S."/>
            <person name="Yoshikawa S."/>
            <person name="Kazumasa Y."/>
            <person name="Nakamura Y."/>
            <person name="Ichinomiya M."/>
            <person name="Saitoh K."/>
            <person name="Sato N."/>
            <person name="Blanc-Mathieu R."/>
            <person name="Endo H."/>
            <person name="Kuwata A."/>
            <person name="Ogata H."/>
        </authorList>
    </citation>
    <scope>NUCLEOTIDE SEQUENCE</scope>
</reference>
<dbReference type="OrthoDB" id="414243at2759"/>
<comment type="caution">
    <text evidence="2">The sequence shown here is derived from an EMBL/GenBank/DDBJ whole genome shotgun (WGS) entry which is preliminary data.</text>
</comment>
<evidence type="ECO:0000313" key="3">
    <source>
        <dbReference type="Proteomes" id="UP001165082"/>
    </source>
</evidence>
<proteinExistence type="predicted"/>
<protein>
    <recommendedName>
        <fullName evidence="1">GST N-terminal domain-containing protein</fullName>
    </recommendedName>
</protein>
<dbReference type="InterPro" id="IPR036249">
    <property type="entry name" value="Thioredoxin-like_sf"/>
</dbReference>
<sequence length="231" mass="25213">MKTSSFTTAPTLHYFSICGRGELARLVAAAGDLPIIDKTFDPPFDETGNWRQGYQEIGKNLGLPGTLPVLEHDDGFACFQSNAIESYLSNIAPRFKDLTPSQRAKDLQFALIKADVLAQAESLLFKKITAGELAPVMARYYLTIEELLPSTGFINGLDFPTMADLSIVVVAKGCMPFQAASTLAGVAFDPLFYPKMERVASAAMAYPAVAEYLANSEHKTLTNDPFDIMKK</sequence>
<evidence type="ECO:0000259" key="1">
    <source>
        <dbReference type="PROSITE" id="PS50404"/>
    </source>
</evidence>
<evidence type="ECO:0000313" key="2">
    <source>
        <dbReference type="EMBL" id="GMH66051.1"/>
    </source>
</evidence>
<keyword evidence="3" id="KW-1185">Reference proteome</keyword>
<accession>A0A9W7A540</accession>
<dbReference type="Proteomes" id="UP001165082">
    <property type="component" value="Unassembled WGS sequence"/>
</dbReference>
<dbReference type="InterPro" id="IPR004045">
    <property type="entry name" value="Glutathione_S-Trfase_N"/>
</dbReference>
<gene>
    <name evidence="2" type="ORF">TrRE_jg3813</name>
</gene>
<dbReference type="AlphaFoldDB" id="A0A9W7A540"/>